<feature type="domain" description="Reductase C-terminal" evidence="6">
    <location>
        <begin position="335"/>
        <end position="418"/>
    </location>
</feature>
<keyword evidence="4" id="KW-0560">Oxidoreductase</keyword>
<dbReference type="RefSeq" id="WP_379786582.1">
    <property type="nucleotide sequence ID" value="NZ_JBHSMU010000019.1"/>
</dbReference>
<dbReference type="Gene3D" id="3.50.50.60">
    <property type="entry name" value="FAD/NAD(P)-binding domain"/>
    <property type="match status" value="2"/>
</dbReference>
<accession>A0ABW0LE11</accession>
<dbReference type="InterPro" id="IPR036188">
    <property type="entry name" value="FAD/NAD-bd_sf"/>
</dbReference>
<evidence type="ECO:0000259" key="6">
    <source>
        <dbReference type="Pfam" id="PF14759"/>
    </source>
</evidence>
<dbReference type="EMBL" id="JBHSMU010000019">
    <property type="protein sequence ID" value="MFC5463102.1"/>
    <property type="molecule type" value="Genomic_DNA"/>
</dbReference>
<dbReference type="PANTHER" id="PTHR43557:SF2">
    <property type="entry name" value="RIESKE DOMAIN-CONTAINING PROTEIN-RELATED"/>
    <property type="match status" value="1"/>
</dbReference>
<comment type="cofactor">
    <cofactor evidence="1">
        <name>FAD</name>
        <dbReference type="ChEBI" id="CHEBI:57692"/>
    </cofactor>
</comment>
<dbReference type="Gene3D" id="3.30.390.30">
    <property type="match status" value="1"/>
</dbReference>
<dbReference type="InterPro" id="IPR028202">
    <property type="entry name" value="Reductase_C"/>
</dbReference>
<evidence type="ECO:0000256" key="1">
    <source>
        <dbReference type="ARBA" id="ARBA00001974"/>
    </source>
</evidence>
<feature type="domain" description="FAD/NAD(P)-binding" evidence="5">
    <location>
        <begin position="16"/>
        <end position="316"/>
    </location>
</feature>
<dbReference type="InterPro" id="IPR050446">
    <property type="entry name" value="FAD-oxidoreductase/Apoptosis"/>
</dbReference>
<dbReference type="PANTHER" id="PTHR43557">
    <property type="entry name" value="APOPTOSIS-INDUCING FACTOR 1"/>
    <property type="match status" value="1"/>
</dbReference>
<dbReference type="Pfam" id="PF14759">
    <property type="entry name" value="Reductase_C"/>
    <property type="match status" value="1"/>
</dbReference>
<evidence type="ECO:0000313" key="7">
    <source>
        <dbReference type="EMBL" id="MFC5463102.1"/>
    </source>
</evidence>
<evidence type="ECO:0000256" key="3">
    <source>
        <dbReference type="ARBA" id="ARBA00022827"/>
    </source>
</evidence>
<dbReference type="Pfam" id="PF07992">
    <property type="entry name" value="Pyr_redox_2"/>
    <property type="match status" value="1"/>
</dbReference>
<organism evidence="7 8">
    <name type="scientific">Massilia niabensis</name>
    <dbReference type="NCBI Taxonomy" id="544910"/>
    <lineage>
        <taxon>Bacteria</taxon>
        <taxon>Pseudomonadati</taxon>
        <taxon>Pseudomonadota</taxon>
        <taxon>Betaproteobacteria</taxon>
        <taxon>Burkholderiales</taxon>
        <taxon>Oxalobacteraceae</taxon>
        <taxon>Telluria group</taxon>
        <taxon>Massilia</taxon>
    </lineage>
</organism>
<proteinExistence type="predicted"/>
<dbReference type="Proteomes" id="UP001596050">
    <property type="component" value="Unassembled WGS sequence"/>
</dbReference>
<protein>
    <submittedName>
        <fullName evidence="7">NAD(P)/FAD-dependent oxidoreductase</fullName>
    </submittedName>
</protein>
<dbReference type="PRINTS" id="PR00411">
    <property type="entry name" value="PNDRDTASEI"/>
</dbReference>
<comment type="caution">
    <text evidence="7">The sequence shown here is derived from an EMBL/GenBank/DDBJ whole genome shotgun (WGS) entry which is preliminary data.</text>
</comment>
<dbReference type="InterPro" id="IPR023753">
    <property type="entry name" value="FAD/NAD-binding_dom"/>
</dbReference>
<evidence type="ECO:0000259" key="5">
    <source>
        <dbReference type="Pfam" id="PF07992"/>
    </source>
</evidence>
<keyword evidence="8" id="KW-1185">Reference proteome</keyword>
<evidence type="ECO:0000313" key="8">
    <source>
        <dbReference type="Proteomes" id="UP001596050"/>
    </source>
</evidence>
<name>A0ABW0LE11_9BURK</name>
<dbReference type="PRINTS" id="PR00368">
    <property type="entry name" value="FADPNR"/>
</dbReference>
<sequence length="423" mass="45686">MENTRETIAPGSEVAIIVGCGHAAGELATRLREQGWAGRVIMIGEEPHLPYQRPPLSKGFLEGKTGLSDLFLKPQATYDLAQIEVILNTRVEAIDRTNRTVTLSDGSSLQYTKLAIATGGRQRPLPGADTARAEACDNFHYLRTLDDALKIRELLKAGKRMVVVGGGYVGLEVAATAIKHGLQVTVVEAGPRLLGRVTSPAMSAFFEQVHCQAGVDIRTGTLVEGLEFDGLRVVAVRSHAGERIPADVVVVGVGLLPNTGLAEAAGLAVDNGILVDAFCVTSDPDILALGDCCNHPNPVVGRNIRLESVPNAVEQARSAASTMCGQGEPYRMVPWFWSDQYDLKLKSVGLCEGHERIVMRGTMEGRAFSLFYLKGKRILAIDTINRPQDFVMGKRLVGERIEVDDDALIDESTPLNKFFTASL</sequence>
<evidence type="ECO:0000256" key="2">
    <source>
        <dbReference type="ARBA" id="ARBA00022630"/>
    </source>
</evidence>
<keyword evidence="3" id="KW-0274">FAD</keyword>
<gene>
    <name evidence="7" type="ORF">ACFPN5_25125</name>
</gene>
<reference evidence="8" key="1">
    <citation type="journal article" date="2019" name="Int. J. Syst. Evol. Microbiol.">
        <title>The Global Catalogue of Microorganisms (GCM) 10K type strain sequencing project: providing services to taxonomists for standard genome sequencing and annotation.</title>
        <authorList>
            <consortium name="The Broad Institute Genomics Platform"/>
            <consortium name="The Broad Institute Genome Sequencing Center for Infectious Disease"/>
            <person name="Wu L."/>
            <person name="Ma J."/>
        </authorList>
    </citation>
    <scope>NUCLEOTIDE SEQUENCE [LARGE SCALE GENOMIC DNA]</scope>
    <source>
        <strain evidence="8">KACC 12649</strain>
    </source>
</reference>
<dbReference type="SUPFAM" id="SSF55424">
    <property type="entry name" value="FAD/NAD-linked reductases, dimerisation (C-terminal) domain"/>
    <property type="match status" value="1"/>
</dbReference>
<keyword evidence="2" id="KW-0285">Flavoprotein</keyword>
<dbReference type="SUPFAM" id="SSF51905">
    <property type="entry name" value="FAD/NAD(P)-binding domain"/>
    <property type="match status" value="2"/>
</dbReference>
<dbReference type="InterPro" id="IPR016156">
    <property type="entry name" value="FAD/NAD-linked_Rdtase_dimer_sf"/>
</dbReference>
<evidence type="ECO:0000256" key="4">
    <source>
        <dbReference type="ARBA" id="ARBA00023002"/>
    </source>
</evidence>